<sequence length="151" mass="16935">MTTELDERLLRLHVRGADGSLDPERAVWTACDLLVAGLDTPALCELAGESPTRLEAGDAAALVRQVVVELGLKPMTHDEANWFLGREAARKIVAGAPRAEWEGATWRITIEVNDDEDGVFWALARYDTDPEPFLGYVRQYLERAEEQLTRW</sequence>
<dbReference type="EMBL" id="FOFV01000036">
    <property type="protein sequence ID" value="SES45420.1"/>
    <property type="molecule type" value="Genomic_DNA"/>
</dbReference>
<organism evidence="1 2">
    <name type="scientific">Lentzea albida</name>
    <dbReference type="NCBI Taxonomy" id="65499"/>
    <lineage>
        <taxon>Bacteria</taxon>
        <taxon>Bacillati</taxon>
        <taxon>Actinomycetota</taxon>
        <taxon>Actinomycetes</taxon>
        <taxon>Pseudonocardiales</taxon>
        <taxon>Pseudonocardiaceae</taxon>
        <taxon>Lentzea</taxon>
    </lineage>
</organism>
<keyword evidence="2" id="KW-1185">Reference proteome</keyword>
<proteinExistence type="predicted"/>
<dbReference type="AlphaFoldDB" id="A0A1H9XGU5"/>
<name>A0A1H9XGU5_9PSEU</name>
<protein>
    <submittedName>
        <fullName evidence="1">Uncharacterized protein</fullName>
    </submittedName>
</protein>
<evidence type="ECO:0000313" key="1">
    <source>
        <dbReference type="EMBL" id="SES45420.1"/>
    </source>
</evidence>
<evidence type="ECO:0000313" key="2">
    <source>
        <dbReference type="Proteomes" id="UP000199503"/>
    </source>
</evidence>
<dbReference type="Proteomes" id="UP000199503">
    <property type="component" value="Unassembled WGS sequence"/>
</dbReference>
<gene>
    <name evidence="1" type="ORF">SAMN04488000_13627</name>
</gene>
<accession>A0A1H9XGU5</accession>
<reference evidence="2" key="1">
    <citation type="submission" date="2016-10" db="EMBL/GenBank/DDBJ databases">
        <authorList>
            <person name="Varghese N."/>
            <person name="Submissions S."/>
        </authorList>
    </citation>
    <scope>NUCLEOTIDE SEQUENCE [LARGE SCALE GENOMIC DNA]</scope>
    <source>
        <strain evidence="2">DSM 44437</strain>
    </source>
</reference>
<dbReference type="STRING" id="65499.SAMN04488000_13627"/>